<dbReference type="AlphaFoldDB" id="A0A6C0LNN3"/>
<proteinExistence type="predicted"/>
<sequence length="260" mass="29176">MYVSCTIGAGLGNRLFQIAAMLGYAEKYGYNPVFVKEWINHNSTQLGGNSVFDHFPDIPTISVGDLEWTEIKEPFEGAMTYRELPAVKGNVKLNGYFQSERYFPKGGVRLSGVVPKTRWYPTFFLHVRRGDYLHPANAHHYVDLTRYYERALALFPSGSYVLVCSDDIAWCKATLPSRYPEVGADKWIWFSGDEYATLGAMMGCSLGGICANSTFSWWGAYLGRGSGDKLVTMPSLWIQLRAGFPKAVDIYPAWAERVSV</sequence>
<dbReference type="EMBL" id="MN740532">
    <property type="protein sequence ID" value="QHU31615.1"/>
    <property type="molecule type" value="Genomic_DNA"/>
</dbReference>
<dbReference type="PANTHER" id="PTHR11927">
    <property type="entry name" value="GALACTOSIDE 2-L-FUCOSYLTRANSFERASE"/>
    <property type="match status" value="1"/>
</dbReference>
<evidence type="ECO:0000313" key="3">
    <source>
        <dbReference type="EMBL" id="QHU31615.1"/>
    </source>
</evidence>
<reference evidence="3" key="1">
    <citation type="journal article" date="2020" name="Nature">
        <title>Giant virus diversity and host interactions through global metagenomics.</title>
        <authorList>
            <person name="Schulz F."/>
            <person name="Roux S."/>
            <person name="Paez-Espino D."/>
            <person name="Jungbluth S."/>
            <person name="Walsh D.A."/>
            <person name="Denef V.J."/>
            <person name="McMahon K.D."/>
            <person name="Konstantinidis K.T."/>
            <person name="Eloe-Fadrosh E.A."/>
            <person name="Kyrpides N.C."/>
            <person name="Woyke T."/>
        </authorList>
    </citation>
    <scope>NUCLEOTIDE SEQUENCE</scope>
    <source>
        <strain evidence="3">GVMAG-M-3300027963-41</strain>
    </source>
</reference>
<evidence type="ECO:0000256" key="1">
    <source>
        <dbReference type="ARBA" id="ARBA00022676"/>
    </source>
</evidence>
<dbReference type="GO" id="GO:0008107">
    <property type="term" value="F:galactoside 2-alpha-L-fucosyltransferase activity"/>
    <property type="evidence" value="ECO:0007669"/>
    <property type="project" value="InterPro"/>
</dbReference>
<dbReference type="GO" id="GO:0005975">
    <property type="term" value="P:carbohydrate metabolic process"/>
    <property type="evidence" value="ECO:0007669"/>
    <property type="project" value="InterPro"/>
</dbReference>
<dbReference type="GO" id="GO:0016020">
    <property type="term" value="C:membrane"/>
    <property type="evidence" value="ECO:0007669"/>
    <property type="project" value="InterPro"/>
</dbReference>
<dbReference type="InterPro" id="IPR002516">
    <property type="entry name" value="Glyco_trans_11"/>
</dbReference>
<dbReference type="CDD" id="cd11301">
    <property type="entry name" value="Fut1_Fut2_like"/>
    <property type="match status" value="1"/>
</dbReference>
<dbReference type="Pfam" id="PF01531">
    <property type="entry name" value="Glyco_transf_11"/>
    <property type="match status" value="1"/>
</dbReference>
<keyword evidence="2" id="KW-0808">Transferase</keyword>
<dbReference type="PANTHER" id="PTHR11927:SF9">
    <property type="entry name" value="L-FUCOSYLTRANSFERASE"/>
    <property type="match status" value="1"/>
</dbReference>
<protein>
    <recommendedName>
        <fullName evidence="4">Glycosyltransferase</fullName>
    </recommendedName>
</protein>
<organism evidence="3">
    <name type="scientific">viral metagenome</name>
    <dbReference type="NCBI Taxonomy" id="1070528"/>
    <lineage>
        <taxon>unclassified sequences</taxon>
        <taxon>metagenomes</taxon>
        <taxon>organismal metagenomes</taxon>
    </lineage>
</organism>
<keyword evidence="1" id="KW-0328">Glycosyltransferase</keyword>
<evidence type="ECO:0008006" key="4">
    <source>
        <dbReference type="Google" id="ProtNLM"/>
    </source>
</evidence>
<accession>A0A6C0LNN3</accession>
<name>A0A6C0LNN3_9ZZZZ</name>
<evidence type="ECO:0000256" key="2">
    <source>
        <dbReference type="ARBA" id="ARBA00022679"/>
    </source>
</evidence>